<comment type="caution">
    <text evidence="1">The sequence shown here is derived from an EMBL/GenBank/DDBJ whole genome shotgun (WGS) entry which is preliminary data.</text>
</comment>
<dbReference type="Proteomes" id="UP001054945">
    <property type="component" value="Unassembled WGS sequence"/>
</dbReference>
<keyword evidence="2" id="KW-1185">Reference proteome</keyword>
<protein>
    <submittedName>
        <fullName evidence="1">Uncharacterized protein</fullName>
    </submittedName>
</protein>
<organism evidence="1 2">
    <name type="scientific">Caerostris extrusa</name>
    <name type="common">Bark spider</name>
    <name type="synonym">Caerostris bankana</name>
    <dbReference type="NCBI Taxonomy" id="172846"/>
    <lineage>
        <taxon>Eukaryota</taxon>
        <taxon>Metazoa</taxon>
        <taxon>Ecdysozoa</taxon>
        <taxon>Arthropoda</taxon>
        <taxon>Chelicerata</taxon>
        <taxon>Arachnida</taxon>
        <taxon>Araneae</taxon>
        <taxon>Araneomorphae</taxon>
        <taxon>Entelegynae</taxon>
        <taxon>Araneoidea</taxon>
        <taxon>Araneidae</taxon>
        <taxon>Caerostris</taxon>
    </lineage>
</organism>
<dbReference type="AlphaFoldDB" id="A0AAV4WNW5"/>
<name>A0AAV4WNW5_CAEEX</name>
<sequence>MINLNHVLIKVTRMSCKTRKSDFAERHRPLLNSETGQECHLCTSLGTLSHPAFSIVLTNYDYYFSPSMSHEISMKFFNNYKDEEKCLRN</sequence>
<evidence type="ECO:0000313" key="2">
    <source>
        <dbReference type="Proteomes" id="UP001054945"/>
    </source>
</evidence>
<gene>
    <name evidence="1" type="ORF">CEXT_177571</name>
</gene>
<proteinExistence type="predicted"/>
<accession>A0AAV4WNW5</accession>
<dbReference type="EMBL" id="BPLR01016386">
    <property type="protein sequence ID" value="GIY83434.1"/>
    <property type="molecule type" value="Genomic_DNA"/>
</dbReference>
<reference evidence="1 2" key="1">
    <citation type="submission" date="2021-06" db="EMBL/GenBank/DDBJ databases">
        <title>Caerostris extrusa draft genome.</title>
        <authorList>
            <person name="Kono N."/>
            <person name="Arakawa K."/>
        </authorList>
    </citation>
    <scope>NUCLEOTIDE SEQUENCE [LARGE SCALE GENOMIC DNA]</scope>
</reference>
<evidence type="ECO:0000313" key="1">
    <source>
        <dbReference type="EMBL" id="GIY83434.1"/>
    </source>
</evidence>